<feature type="active site" description="Proton donor; for delta-elimination activity" evidence="15">
    <location>
        <position position="261"/>
    </location>
</feature>
<name>A0A6F8VGP6_9PROT</name>
<dbReference type="SMART" id="SM01232">
    <property type="entry name" value="H2TH"/>
    <property type="match status" value="1"/>
</dbReference>
<dbReference type="InterPro" id="IPR012319">
    <property type="entry name" value="FPG_cat"/>
</dbReference>
<comment type="subunit">
    <text evidence="3 15">Monomer.</text>
</comment>
<evidence type="ECO:0000256" key="4">
    <source>
        <dbReference type="ARBA" id="ARBA00022723"/>
    </source>
</evidence>
<dbReference type="GO" id="GO:0008270">
    <property type="term" value="F:zinc ion binding"/>
    <property type="evidence" value="ECO:0007669"/>
    <property type="project" value="UniProtKB-UniRule"/>
</dbReference>
<evidence type="ECO:0000256" key="9">
    <source>
        <dbReference type="ARBA" id="ARBA00023125"/>
    </source>
</evidence>
<dbReference type="Pfam" id="PF06831">
    <property type="entry name" value="H2TH"/>
    <property type="match status" value="1"/>
</dbReference>
<dbReference type="CDD" id="cd08966">
    <property type="entry name" value="EcFpg-like_N"/>
    <property type="match status" value="1"/>
</dbReference>
<comment type="similarity">
    <text evidence="2 15">Belongs to the FPG family.</text>
</comment>
<evidence type="ECO:0000259" key="17">
    <source>
        <dbReference type="PROSITE" id="PS51068"/>
    </source>
</evidence>
<dbReference type="InterPro" id="IPR015886">
    <property type="entry name" value="H2TH_FPG"/>
</dbReference>
<keyword evidence="11 15" id="KW-0456">Lyase</keyword>
<dbReference type="PANTHER" id="PTHR22993">
    <property type="entry name" value="FORMAMIDOPYRIMIDINE-DNA GLYCOSYLASE"/>
    <property type="match status" value="1"/>
</dbReference>
<keyword evidence="6 15" id="KW-0863">Zinc-finger</keyword>
<keyword evidence="5 15" id="KW-0227">DNA damage</keyword>
<dbReference type="NCBIfam" id="TIGR00577">
    <property type="entry name" value="fpg"/>
    <property type="match status" value="1"/>
</dbReference>
<feature type="active site" description="Schiff-base intermediate with DNA" evidence="15">
    <location>
        <position position="2"/>
    </location>
</feature>
<dbReference type="Proteomes" id="UP000502260">
    <property type="component" value="Chromosome"/>
</dbReference>
<evidence type="ECO:0000256" key="5">
    <source>
        <dbReference type="ARBA" id="ARBA00022763"/>
    </source>
</evidence>
<dbReference type="InterPro" id="IPR000214">
    <property type="entry name" value="Znf_DNA_glyclase/AP_lyase"/>
</dbReference>
<evidence type="ECO:0000259" key="16">
    <source>
        <dbReference type="PROSITE" id="PS51066"/>
    </source>
</evidence>
<dbReference type="HAMAP" id="MF_00103">
    <property type="entry name" value="Fapy_DNA_glycosyl"/>
    <property type="match status" value="1"/>
</dbReference>
<comment type="cofactor">
    <cofactor evidence="15">
        <name>Zn(2+)</name>
        <dbReference type="ChEBI" id="CHEBI:29105"/>
    </cofactor>
    <text evidence="15">Binds 1 zinc ion per subunit.</text>
</comment>
<proteinExistence type="inferred from homology"/>
<feature type="active site" description="Proton donor; for beta-elimination activity" evidence="15">
    <location>
        <position position="58"/>
    </location>
</feature>
<keyword evidence="9 15" id="KW-0238">DNA-binding</keyword>
<dbReference type="SUPFAM" id="SSF57716">
    <property type="entry name" value="Glucocorticoid receptor-like (DNA-binding domain)"/>
    <property type="match status" value="1"/>
</dbReference>
<dbReference type="SUPFAM" id="SSF81624">
    <property type="entry name" value="N-terminal domain of MutM-like DNA repair proteins"/>
    <property type="match status" value="1"/>
</dbReference>
<evidence type="ECO:0000256" key="12">
    <source>
        <dbReference type="ARBA" id="ARBA00023268"/>
    </source>
</evidence>
<keyword evidence="12 15" id="KW-0511">Multifunctional enzyme</keyword>
<keyword evidence="7 15" id="KW-0378">Hydrolase</keyword>
<evidence type="ECO:0000256" key="7">
    <source>
        <dbReference type="ARBA" id="ARBA00022801"/>
    </source>
</evidence>
<evidence type="ECO:0000256" key="11">
    <source>
        <dbReference type="ARBA" id="ARBA00023239"/>
    </source>
</evidence>
<evidence type="ECO:0000313" key="19">
    <source>
        <dbReference type="Proteomes" id="UP000502260"/>
    </source>
</evidence>
<keyword evidence="4 15" id="KW-0479">Metal-binding</keyword>
<feature type="binding site" evidence="15">
    <location>
        <position position="152"/>
    </location>
    <ligand>
        <name>DNA</name>
        <dbReference type="ChEBI" id="CHEBI:16991"/>
    </ligand>
</feature>
<keyword evidence="10 15" id="KW-0234">DNA repair</keyword>
<gene>
    <name evidence="15 18" type="primary">mutM</name>
    <name evidence="15" type="synonym">fpg</name>
    <name evidence="18" type="ORF">SKTS_34060</name>
</gene>
<reference evidence="19" key="1">
    <citation type="submission" date="2020-03" db="EMBL/GenBank/DDBJ databases">
        <title>Complete genome sequence of sulfur-oxidizing bacterium skT11.</title>
        <authorList>
            <person name="Kanda M."/>
            <person name="Kojima H."/>
            <person name="Fukui M."/>
        </authorList>
    </citation>
    <scope>NUCLEOTIDE SEQUENCE [LARGE SCALE GENOMIC DNA]</scope>
    <source>
        <strain evidence="19">skT11</strain>
    </source>
</reference>
<dbReference type="InterPro" id="IPR035937">
    <property type="entry name" value="FPG_N"/>
</dbReference>
<dbReference type="FunFam" id="1.10.8.50:FF:000003">
    <property type="entry name" value="Formamidopyrimidine-DNA glycosylase"/>
    <property type="match status" value="1"/>
</dbReference>
<dbReference type="Gene3D" id="3.20.190.10">
    <property type="entry name" value="MutM-like, N-terminal"/>
    <property type="match status" value="1"/>
</dbReference>
<dbReference type="GO" id="GO:0140078">
    <property type="term" value="F:class I DNA-(apurinic or apyrimidinic site) endonuclease activity"/>
    <property type="evidence" value="ECO:0007669"/>
    <property type="project" value="UniProtKB-EC"/>
</dbReference>
<comment type="catalytic activity">
    <reaction evidence="14 15">
        <text>2'-deoxyribonucleotide-(2'-deoxyribose 5'-phosphate)-2'-deoxyribonucleotide-DNA = a 3'-end 2'-deoxyribonucleotide-(2,3-dehydro-2,3-deoxyribose 5'-phosphate)-DNA + a 5'-end 5'-phospho-2'-deoxyribonucleoside-DNA + H(+)</text>
        <dbReference type="Rhea" id="RHEA:66592"/>
        <dbReference type="Rhea" id="RHEA-COMP:13180"/>
        <dbReference type="Rhea" id="RHEA-COMP:16897"/>
        <dbReference type="Rhea" id="RHEA-COMP:17067"/>
        <dbReference type="ChEBI" id="CHEBI:15378"/>
        <dbReference type="ChEBI" id="CHEBI:136412"/>
        <dbReference type="ChEBI" id="CHEBI:157695"/>
        <dbReference type="ChEBI" id="CHEBI:167181"/>
        <dbReference type="EC" id="4.2.99.18"/>
    </reaction>
</comment>
<evidence type="ECO:0000256" key="10">
    <source>
        <dbReference type="ARBA" id="ARBA00023204"/>
    </source>
</evidence>
<dbReference type="NCBIfam" id="NF002211">
    <property type="entry name" value="PRK01103.1"/>
    <property type="match status" value="1"/>
</dbReference>
<dbReference type="AlphaFoldDB" id="A0A6F8VGP6"/>
<protein>
    <recommendedName>
        <fullName evidence="15">Formamidopyrimidine-DNA glycosylase</fullName>
        <shortName evidence="15">Fapy-DNA glycosylase</shortName>
        <ecNumber evidence="15">3.2.2.23</ecNumber>
    </recommendedName>
    <alternativeName>
        <fullName evidence="15">DNA-(apurinic or apyrimidinic site) lyase MutM</fullName>
        <shortName evidence="15">AP lyase MutM</shortName>
        <ecNumber evidence="15">4.2.99.18</ecNumber>
    </alternativeName>
</protein>
<dbReference type="GO" id="GO:0034039">
    <property type="term" value="F:8-oxo-7,8-dihydroguanine DNA N-glycosylase activity"/>
    <property type="evidence" value="ECO:0007669"/>
    <property type="project" value="TreeGrafter"/>
</dbReference>
<evidence type="ECO:0000256" key="13">
    <source>
        <dbReference type="ARBA" id="ARBA00023295"/>
    </source>
</evidence>
<dbReference type="PROSITE" id="PS51066">
    <property type="entry name" value="ZF_FPG_2"/>
    <property type="match status" value="1"/>
</dbReference>
<evidence type="ECO:0000256" key="8">
    <source>
        <dbReference type="ARBA" id="ARBA00022833"/>
    </source>
</evidence>
<comment type="function">
    <text evidence="15">Involved in base excision repair of DNA damaged by oxidation or by mutagenic agents. Acts as DNA glycosylase that recognizes and removes damaged bases. Has a preference for oxidized purines, such as 7,8-dihydro-8-oxoguanine (8-oxoG). Has AP (apurinic/apyrimidinic) lyase activity and introduces nicks in the DNA strand. Cleaves the DNA backbone by beta-delta elimination to generate a single-strand break at the site of the removed base with both 3'- and 5'-phosphates.</text>
</comment>
<evidence type="ECO:0000256" key="14">
    <source>
        <dbReference type="ARBA" id="ARBA00044632"/>
    </source>
</evidence>
<dbReference type="PROSITE" id="PS51068">
    <property type="entry name" value="FPG_CAT"/>
    <property type="match status" value="1"/>
</dbReference>
<dbReference type="RefSeq" id="WP_173068066.1">
    <property type="nucleotide sequence ID" value="NZ_AP022853.1"/>
</dbReference>
<dbReference type="SMART" id="SM00898">
    <property type="entry name" value="Fapy_DNA_glyco"/>
    <property type="match status" value="1"/>
</dbReference>
<organism evidence="18 19">
    <name type="scientific">Sulfurimicrobium lacus</name>
    <dbReference type="NCBI Taxonomy" id="2715678"/>
    <lineage>
        <taxon>Bacteria</taxon>
        <taxon>Pseudomonadati</taxon>
        <taxon>Pseudomonadota</taxon>
        <taxon>Betaproteobacteria</taxon>
        <taxon>Nitrosomonadales</taxon>
        <taxon>Sulfuricellaceae</taxon>
        <taxon>Sulfurimicrobium</taxon>
    </lineage>
</organism>
<dbReference type="InterPro" id="IPR010979">
    <property type="entry name" value="Ribosomal_uS13-like_H2TH"/>
</dbReference>
<dbReference type="InterPro" id="IPR015887">
    <property type="entry name" value="DNA_glyclase_Znf_dom_DNA_BS"/>
</dbReference>
<dbReference type="InterPro" id="IPR010663">
    <property type="entry name" value="Znf_FPG/IleRS"/>
</dbReference>
<dbReference type="Gene3D" id="1.10.8.50">
    <property type="match status" value="1"/>
</dbReference>
<keyword evidence="19" id="KW-1185">Reference proteome</keyword>
<dbReference type="EC" id="4.2.99.18" evidence="15"/>
<dbReference type="InterPro" id="IPR020629">
    <property type="entry name" value="FPG_Glyclase"/>
</dbReference>
<feature type="binding site" evidence="15">
    <location>
        <position position="91"/>
    </location>
    <ligand>
        <name>DNA</name>
        <dbReference type="ChEBI" id="CHEBI:16991"/>
    </ligand>
</feature>
<dbReference type="EC" id="3.2.2.23" evidence="15"/>
<evidence type="ECO:0000256" key="15">
    <source>
        <dbReference type="HAMAP-Rule" id="MF_00103"/>
    </source>
</evidence>
<comment type="catalytic activity">
    <reaction evidence="1 15">
        <text>Hydrolysis of DNA containing ring-opened 7-methylguanine residues, releasing 2,6-diamino-4-hydroxy-5-(N-methyl)formamidopyrimidine.</text>
        <dbReference type="EC" id="3.2.2.23"/>
    </reaction>
</comment>
<dbReference type="Pfam" id="PF06827">
    <property type="entry name" value="zf-FPG_IleRS"/>
    <property type="match status" value="1"/>
</dbReference>
<evidence type="ECO:0000256" key="3">
    <source>
        <dbReference type="ARBA" id="ARBA00011245"/>
    </source>
</evidence>
<feature type="domain" description="FPG-type" evidence="16">
    <location>
        <begin position="237"/>
        <end position="271"/>
    </location>
</feature>
<dbReference type="GO" id="GO:0006284">
    <property type="term" value="P:base-excision repair"/>
    <property type="evidence" value="ECO:0007669"/>
    <property type="project" value="InterPro"/>
</dbReference>
<dbReference type="Pfam" id="PF01149">
    <property type="entry name" value="Fapy_DNA_glyco"/>
    <property type="match status" value="1"/>
</dbReference>
<dbReference type="GO" id="GO:0003684">
    <property type="term" value="F:damaged DNA binding"/>
    <property type="evidence" value="ECO:0007669"/>
    <property type="project" value="InterPro"/>
</dbReference>
<evidence type="ECO:0000256" key="2">
    <source>
        <dbReference type="ARBA" id="ARBA00009409"/>
    </source>
</evidence>
<evidence type="ECO:0000256" key="6">
    <source>
        <dbReference type="ARBA" id="ARBA00022771"/>
    </source>
</evidence>
<accession>A0A6F8VGP6</accession>
<dbReference type="PANTHER" id="PTHR22993:SF9">
    <property type="entry name" value="FORMAMIDOPYRIMIDINE-DNA GLYCOSYLASE"/>
    <property type="match status" value="1"/>
</dbReference>
<keyword evidence="8 15" id="KW-0862">Zinc</keyword>
<keyword evidence="13 15" id="KW-0326">Glycosidase</keyword>
<sequence length="271" mass="30336">MPELPEVETTCRGLEPHLRGQRIHAVIVRDARLRVPILAELAHILPGLEIRGIGRRGKYLLMDCGRGWLILHLGMSGSLRILPSDALAEKHDHFDLVLESGFCMRLRDPRRFGAVIWTETDPLRHPLLAHLGVEPLTNDFDGAWLYRHTRGKKGSIKQTLMDSHLLVGVGNIYANEALFRAAIRPTTPAGRVGASRCDRLARAVKDVLQQVIAAGGSSLRDFVDSNGKPGYFQQQYFVYGRAGEPCRQCGVPIRLLRQGQRSTFYCPDCQR</sequence>
<evidence type="ECO:0000256" key="1">
    <source>
        <dbReference type="ARBA" id="ARBA00001668"/>
    </source>
</evidence>
<dbReference type="SUPFAM" id="SSF46946">
    <property type="entry name" value="S13-like H2TH domain"/>
    <property type="match status" value="1"/>
</dbReference>
<evidence type="ECO:0000313" key="18">
    <source>
        <dbReference type="EMBL" id="BCB28520.1"/>
    </source>
</evidence>
<dbReference type="EMBL" id="AP022853">
    <property type="protein sequence ID" value="BCB28520.1"/>
    <property type="molecule type" value="Genomic_DNA"/>
</dbReference>
<feature type="active site" description="Proton donor" evidence="15">
    <location>
        <position position="3"/>
    </location>
</feature>
<dbReference type="PROSITE" id="PS01242">
    <property type="entry name" value="ZF_FPG_1"/>
    <property type="match status" value="1"/>
</dbReference>
<feature type="binding site" evidence="15">
    <location>
        <position position="110"/>
    </location>
    <ligand>
        <name>DNA</name>
        <dbReference type="ChEBI" id="CHEBI:16991"/>
    </ligand>
</feature>
<dbReference type="KEGG" id="slac:SKTS_34060"/>
<feature type="domain" description="Formamidopyrimidine-DNA glycosylase catalytic" evidence="17">
    <location>
        <begin position="2"/>
        <end position="113"/>
    </location>
</feature>
<dbReference type="FunFam" id="3.20.190.10:FF:000001">
    <property type="entry name" value="Formamidopyrimidine-DNA glycosylase"/>
    <property type="match status" value="1"/>
</dbReference>